<dbReference type="GO" id="GO:1990077">
    <property type="term" value="C:primosome complex"/>
    <property type="evidence" value="ECO:0007669"/>
    <property type="project" value="UniProtKB-UniRule"/>
</dbReference>
<feature type="domain" description="SF4 helicase" evidence="13">
    <location>
        <begin position="201"/>
        <end position="475"/>
    </location>
</feature>
<evidence type="ECO:0000256" key="9">
    <source>
        <dbReference type="ARBA" id="ARBA00023235"/>
    </source>
</evidence>
<dbReference type="EMBL" id="LSCQ01000081">
    <property type="protein sequence ID" value="KXB34226.1"/>
    <property type="molecule type" value="Genomic_DNA"/>
</dbReference>
<dbReference type="AlphaFoldDB" id="A0A133XTG6"/>
<dbReference type="PANTHER" id="PTHR30153:SF2">
    <property type="entry name" value="REPLICATIVE DNA HELICASE"/>
    <property type="match status" value="1"/>
</dbReference>
<comment type="catalytic activity">
    <reaction evidence="10 12">
        <text>ATP + H2O = ADP + phosphate + H(+)</text>
        <dbReference type="Rhea" id="RHEA:13065"/>
        <dbReference type="ChEBI" id="CHEBI:15377"/>
        <dbReference type="ChEBI" id="CHEBI:15378"/>
        <dbReference type="ChEBI" id="CHEBI:30616"/>
        <dbReference type="ChEBI" id="CHEBI:43474"/>
        <dbReference type="ChEBI" id="CHEBI:456216"/>
        <dbReference type="EC" id="5.6.2.3"/>
    </reaction>
</comment>
<dbReference type="InterPro" id="IPR036185">
    <property type="entry name" value="DNA_heli_DnaB-like_N_sf"/>
</dbReference>
<dbReference type="GO" id="GO:0016887">
    <property type="term" value="F:ATP hydrolysis activity"/>
    <property type="evidence" value="ECO:0007669"/>
    <property type="project" value="RHEA"/>
</dbReference>
<dbReference type="SMART" id="SM00382">
    <property type="entry name" value="AAA"/>
    <property type="match status" value="1"/>
</dbReference>
<proteinExistence type="inferred from homology"/>
<evidence type="ECO:0000256" key="3">
    <source>
        <dbReference type="ARBA" id="ARBA00022705"/>
    </source>
</evidence>
<dbReference type="NCBIfam" id="TIGR00665">
    <property type="entry name" value="DnaB"/>
    <property type="match status" value="1"/>
</dbReference>
<evidence type="ECO:0000256" key="6">
    <source>
        <dbReference type="ARBA" id="ARBA00022806"/>
    </source>
</evidence>
<dbReference type="FunFam" id="1.10.860.10:FF:000001">
    <property type="entry name" value="Replicative DNA helicase"/>
    <property type="match status" value="1"/>
</dbReference>
<evidence type="ECO:0000259" key="13">
    <source>
        <dbReference type="PROSITE" id="PS51199"/>
    </source>
</evidence>
<dbReference type="NCBIfam" id="NF004384">
    <property type="entry name" value="PRK05748.1"/>
    <property type="match status" value="1"/>
</dbReference>
<dbReference type="PROSITE" id="PS51199">
    <property type="entry name" value="SF4_HELICASE"/>
    <property type="match status" value="1"/>
</dbReference>
<dbReference type="InterPro" id="IPR027417">
    <property type="entry name" value="P-loop_NTPase"/>
</dbReference>
<dbReference type="InterPro" id="IPR003593">
    <property type="entry name" value="AAA+_ATPase"/>
</dbReference>
<keyword evidence="3 12" id="KW-0235">DNA replication</keyword>
<evidence type="ECO:0000256" key="10">
    <source>
        <dbReference type="ARBA" id="ARBA00048954"/>
    </source>
</evidence>
<dbReference type="PANTHER" id="PTHR30153">
    <property type="entry name" value="REPLICATIVE DNA HELICASE DNAB"/>
    <property type="match status" value="1"/>
</dbReference>
<accession>A0A133XTG6</accession>
<dbReference type="Pfam" id="PF03796">
    <property type="entry name" value="DnaB_C"/>
    <property type="match status" value="1"/>
</dbReference>
<keyword evidence="8 12" id="KW-0238">DNA-binding</keyword>
<gene>
    <name evidence="14" type="ORF">HMPREF3187_01434</name>
</gene>
<dbReference type="STRING" id="87541.AWM71_03320"/>
<evidence type="ECO:0000256" key="4">
    <source>
        <dbReference type="ARBA" id="ARBA00022741"/>
    </source>
</evidence>
<dbReference type="SUPFAM" id="SSF48024">
    <property type="entry name" value="N-terminal domain of DnaB helicase"/>
    <property type="match status" value="1"/>
</dbReference>
<dbReference type="EC" id="5.6.2.3" evidence="11 12"/>
<evidence type="ECO:0000256" key="7">
    <source>
        <dbReference type="ARBA" id="ARBA00022840"/>
    </source>
</evidence>
<keyword evidence="2 12" id="KW-0639">Primosome</keyword>
<dbReference type="Pfam" id="PF00772">
    <property type="entry name" value="DnaB"/>
    <property type="match status" value="1"/>
</dbReference>
<evidence type="ECO:0000256" key="5">
    <source>
        <dbReference type="ARBA" id="ARBA00022801"/>
    </source>
</evidence>
<keyword evidence="5 12" id="KW-0378">Hydrolase</keyword>
<dbReference type="FunFam" id="3.40.50.300:FF:000076">
    <property type="entry name" value="Replicative DNA helicase"/>
    <property type="match status" value="1"/>
</dbReference>
<dbReference type="InterPro" id="IPR007692">
    <property type="entry name" value="DNA_helicase_DnaB"/>
</dbReference>
<keyword evidence="6 12" id="KW-0347">Helicase</keyword>
<dbReference type="CDD" id="cd00984">
    <property type="entry name" value="DnaB_C"/>
    <property type="match status" value="1"/>
</dbReference>
<evidence type="ECO:0000313" key="15">
    <source>
        <dbReference type="Proteomes" id="UP000070422"/>
    </source>
</evidence>
<evidence type="ECO:0000256" key="2">
    <source>
        <dbReference type="ARBA" id="ARBA00022515"/>
    </source>
</evidence>
<dbReference type="GO" id="GO:0005829">
    <property type="term" value="C:cytosol"/>
    <property type="evidence" value="ECO:0007669"/>
    <property type="project" value="TreeGrafter"/>
</dbReference>
<evidence type="ECO:0000256" key="1">
    <source>
        <dbReference type="ARBA" id="ARBA00008428"/>
    </source>
</evidence>
<dbReference type="InterPro" id="IPR007694">
    <property type="entry name" value="DNA_helicase_DnaB-like_C"/>
</dbReference>
<evidence type="ECO:0000256" key="11">
    <source>
        <dbReference type="NCBIfam" id="TIGR00665"/>
    </source>
</evidence>
<comment type="function">
    <text evidence="12">The main replicative DNA helicase, it participates in initiation and elongation during chromosome replication. Travels ahead of the DNA replisome, separating dsDNA into templates for DNA synthesis. A processive ATP-dependent 5'-3' DNA helicase it has DNA-dependent ATPase activity.</text>
</comment>
<dbReference type="Gene3D" id="1.10.860.10">
    <property type="entry name" value="DNAb Helicase, Chain A"/>
    <property type="match status" value="1"/>
</dbReference>
<dbReference type="GO" id="GO:0042802">
    <property type="term" value="F:identical protein binding"/>
    <property type="evidence" value="ECO:0007669"/>
    <property type="project" value="UniProtKB-ARBA"/>
</dbReference>
<protein>
    <recommendedName>
        <fullName evidence="11 12">Replicative DNA helicase</fullName>
        <ecNumber evidence="11 12">5.6.2.3</ecNumber>
    </recommendedName>
</protein>
<organism evidence="14 15">
    <name type="scientific">Aerococcus christensenii</name>
    <dbReference type="NCBI Taxonomy" id="87541"/>
    <lineage>
        <taxon>Bacteria</taxon>
        <taxon>Bacillati</taxon>
        <taxon>Bacillota</taxon>
        <taxon>Bacilli</taxon>
        <taxon>Lactobacillales</taxon>
        <taxon>Aerococcaceae</taxon>
        <taxon>Aerococcus</taxon>
    </lineage>
</organism>
<dbReference type="GO" id="GO:0003677">
    <property type="term" value="F:DNA binding"/>
    <property type="evidence" value="ECO:0007669"/>
    <property type="project" value="UniProtKB-UniRule"/>
</dbReference>
<evidence type="ECO:0000256" key="12">
    <source>
        <dbReference type="RuleBase" id="RU362085"/>
    </source>
</evidence>
<dbReference type="Gene3D" id="3.40.50.300">
    <property type="entry name" value="P-loop containing nucleotide triphosphate hydrolases"/>
    <property type="match status" value="1"/>
</dbReference>
<evidence type="ECO:0000313" key="14">
    <source>
        <dbReference type="EMBL" id="KXB34226.1"/>
    </source>
</evidence>
<dbReference type="PATRIC" id="fig|87541.4.peg.1421"/>
<name>A0A133XTG6_9LACT</name>
<dbReference type="InterPro" id="IPR016136">
    <property type="entry name" value="DNA_helicase_N/primase_C"/>
</dbReference>
<dbReference type="GO" id="GO:0005524">
    <property type="term" value="F:ATP binding"/>
    <property type="evidence" value="ECO:0007669"/>
    <property type="project" value="UniProtKB-UniRule"/>
</dbReference>
<comment type="similarity">
    <text evidence="1 12">Belongs to the helicase family. DnaB subfamily.</text>
</comment>
<sequence>MRKRAFFSIIIRIEQERRESDMADDRLIDRIPPQSIEAEQAVLGSVLLDPDVFASVNEFIDADDFYKRAHQLIFNVMLSLNEQQEGIDAITVQNELQKQNMLENIGGADYIYELVASTPTAANAEYYAKIVEGKSLLRKLIHASNKIVESSYGEQSDVTEILDEAEKEILNVSQNRNRTGFQHIGEILNESLDHIEELSKQDQTVTGLASGYPALDRMTAGLHPDELIIIAARPGVGKTAFALNIAQNVATKQNAVVALFSLEMGAESLVNRMLCSEGNIDAGRLRTGQLLDYEWSSLMVAMGALGSSEIYIDDTPGNRMAEIRAKARRLYQDKGNHLDLIVIDYLQLIEGSRRNENRQQEVSDISRQLKKLAKELHVPVIALSQLSRGVEQRQDKRPVLSDIRESGSIEQDADIVAFLYREDYYEREDGEEEKEKEDNNIIEIIIEKNRSGARGTVKLIFTKEYNKFSSVTFREEE</sequence>
<keyword evidence="9" id="KW-0413">Isomerase</keyword>
<dbReference type="SUPFAM" id="SSF52540">
    <property type="entry name" value="P-loop containing nucleoside triphosphate hydrolases"/>
    <property type="match status" value="1"/>
</dbReference>
<keyword evidence="7 12" id="KW-0067">ATP-binding</keyword>
<reference evidence="14 15" key="1">
    <citation type="submission" date="2016-01" db="EMBL/GenBank/DDBJ databases">
        <authorList>
            <person name="Oliw E.H."/>
        </authorList>
    </citation>
    <scope>NUCLEOTIDE SEQUENCE [LARGE SCALE GENOMIC DNA]</scope>
    <source>
        <strain evidence="14 15">KA00635</strain>
    </source>
</reference>
<comment type="caution">
    <text evidence="14">The sequence shown here is derived from an EMBL/GenBank/DDBJ whole genome shotgun (WGS) entry which is preliminary data.</text>
</comment>
<dbReference type="GO" id="GO:0043139">
    <property type="term" value="F:5'-3' DNA helicase activity"/>
    <property type="evidence" value="ECO:0007669"/>
    <property type="project" value="UniProtKB-EC"/>
</dbReference>
<dbReference type="GO" id="GO:0006269">
    <property type="term" value="P:DNA replication, synthesis of primer"/>
    <property type="evidence" value="ECO:0007669"/>
    <property type="project" value="UniProtKB-UniRule"/>
</dbReference>
<keyword evidence="4 12" id="KW-0547">Nucleotide-binding</keyword>
<evidence type="ECO:0000256" key="8">
    <source>
        <dbReference type="ARBA" id="ARBA00023125"/>
    </source>
</evidence>
<dbReference type="InterPro" id="IPR007693">
    <property type="entry name" value="DNA_helicase_DnaB-like_N"/>
</dbReference>
<dbReference type="Proteomes" id="UP000070422">
    <property type="component" value="Unassembled WGS sequence"/>
</dbReference>